<evidence type="ECO:0000256" key="1">
    <source>
        <dbReference type="ARBA" id="ARBA00008999"/>
    </source>
</evidence>
<feature type="compositionally biased region" description="Polar residues" evidence="5">
    <location>
        <begin position="217"/>
        <end position="236"/>
    </location>
</feature>
<evidence type="ECO:0000256" key="2">
    <source>
        <dbReference type="ARBA" id="ARBA00012787"/>
    </source>
</evidence>
<dbReference type="InterPro" id="IPR002501">
    <property type="entry name" value="PsdUridine_synth_N"/>
</dbReference>
<dbReference type="InterPro" id="IPR020103">
    <property type="entry name" value="PsdUridine_synth_cat_dom_sf"/>
</dbReference>
<organism evidence="8 9">
    <name type="scientific">Adiantum capillus-veneris</name>
    <name type="common">Maidenhair fern</name>
    <dbReference type="NCBI Taxonomy" id="13818"/>
    <lineage>
        <taxon>Eukaryota</taxon>
        <taxon>Viridiplantae</taxon>
        <taxon>Streptophyta</taxon>
        <taxon>Embryophyta</taxon>
        <taxon>Tracheophyta</taxon>
        <taxon>Polypodiopsida</taxon>
        <taxon>Polypodiidae</taxon>
        <taxon>Polypodiales</taxon>
        <taxon>Pteridineae</taxon>
        <taxon>Pteridaceae</taxon>
        <taxon>Vittarioideae</taxon>
        <taxon>Adiantum</taxon>
    </lineage>
</organism>
<comment type="caution">
    <text evidence="8">The sequence shown here is derived from an EMBL/GenBank/DDBJ whole genome shotgun (WGS) entry which is preliminary data.</text>
</comment>
<dbReference type="GO" id="GO:0006400">
    <property type="term" value="P:tRNA modification"/>
    <property type="evidence" value="ECO:0007669"/>
    <property type="project" value="TreeGrafter"/>
</dbReference>
<protein>
    <recommendedName>
        <fullName evidence="2">tRNA pseudouridine(55) synthase</fullName>
        <ecNumber evidence="2">5.4.99.25</ecNumber>
    </recommendedName>
</protein>
<name>A0A9D4Z976_ADICA</name>
<feature type="region of interest" description="Disordered" evidence="5">
    <location>
        <begin position="169"/>
        <end position="192"/>
    </location>
</feature>
<accession>A0A9D4Z976</accession>
<feature type="domain" description="tRNA pseudouridylate synthase B C-terminal" evidence="7">
    <location>
        <begin position="506"/>
        <end position="550"/>
    </location>
</feature>
<dbReference type="PANTHER" id="PTHR13767:SF2">
    <property type="entry name" value="PSEUDOURIDYLATE SYNTHASE TRUB1"/>
    <property type="match status" value="1"/>
</dbReference>
<dbReference type="NCBIfam" id="TIGR00431">
    <property type="entry name" value="TruB"/>
    <property type="match status" value="1"/>
</dbReference>
<dbReference type="CDD" id="cd02573">
    <property type="entry name" value="PseudoU_synth_EcTruB"/>
    <property type="match status" value="1"/>
</dbReference>
<keyword evidence="9" id="KW-1185">Reference proteome</keyword>
<evidence type="ECO:0000313" key="9">
    <source>
        <dbReference type="Proteomes" id="UP000886520"/>
    </source>
</evidence>
<evidence type="ECO:0000259" key="6">
    <source>
        <dbReference type="Pfam" id="PF01509"/>
    </source>
</evidence>
<evidence type="ECO:0000256" key="3">
    <source>
        <dbReference type="ARBA" id="ARBA00022694"/>
    </source>
</evidence>
<feature type="region of interest" description="Disordered" evidence="5">
    <location>
        <begin position="207"/>
        <end position="277"/>
    </location>
</feature>
<gene>
    <name evidence="8" type="ORF">GOP47_0018903</name>
</gene>
<keyword evidence="3" id="KW-0819">tRNA processing</keyword>
<proteinExistence type="inferred from homology"/>
<dbReference type="HAMAP" id="MF_01080">
    <property type="entry name" value="TruB_bact"/>
    <property type="match status" value="1"/>
</dbReference>
<dbReference type="Proteomes" id="UP000886520">
    <property type="component" value="Chromosome 18"/>
</dbReference>
<dbReference type="EC" id="5.4.99.25" evidence="2"/>
<dbReference type="PANTHER" id="PTHR13767">
    <property type="entry name" value="TRNA-PSEUDOURIDINE SYNTHASE"/>
    <property type="match status" value="1"/>
</dbReference>
<evidence type="ECO:0000256" key="4">
    <source>
        <dbReference type="ARBA" id="ARBA00023235"/>
    </source>
</evidence>
<comment type="similarity">
    <text evidence="1">Belongs to the pseudouridine synthase TruB family.</text>
</comment>
<dbReference type="InterPro" id="IPR014780">
    <property type="entry name" value="tRNA_psdUridine_synth_TruB"/>
</dbReference>
<dbReference type="GO" id="GO:0005634">
    <property type="term" value="C:nucleus"/>
    <property type="evidence" value="ECO:0007669"/>
    <property type="project" value="TreeGrafter"/>
</dbReference>
<evidence type="ECO:0000313" key="8">
    <source>
        <dbReference type="EMBL" id="KAI5066279.1"/>
    </source>
</evidence>
<reference evidence="8" key="1">
    <citation type="submission" date="2021-01" db="EMBL/GenBank/DDBJ databases">
        <title>Adiantum capillus-veneris genome.</title>
        <authorList>
            <person name="Fang Y."/>
            <person name="Liao Q."/>
        </authorList>
    </citation>
    <scope>NUCLEOTIDE SEQUENCE</scope>
    <source>
        <strain evidence="8">H3</strain>
        <tissue evidence="8">Leaf</tissue>
    </source>
</reference>
<keyword evidence="4" id="KW-0413">Isomerase</keyword>
<sequence length="560" mass="63421">MSTAKREMAEAFRMQDTLLIRATPANRVHSSRAQMSRTFGCLLSPKPSYARYYYCLQFAANISASCALLKKKLKDGSEASEDDDGDKIPRGKAYKVYEPYVVEFPSYAAMEHEKFWDELLAFPWERGRVERSRRRYERKFFPKHGLDSMLLPGYREKYVEAVIQRDAAASRKSTYTSSNDSSPPRSSTGFPDDVVYKQLDYPTIAKALTPGAEGQESFRSQRSRPSSAWNKINANNEGLHFDTSPSIRTFKLPTSEAPSALADGESGIEEGTNMEDNMARTSERGVVLPTEEDLEFQTKKLDGHKDDIDIDNSSKPPVLQHGMDLPEMWDTPVGTVILIDKPKGWTSFTVCERIRKLVRVRKVGHAGTLDPMATGLLVVCVGRATKLADKYQALTKVYTGTFRLGEATSSCDADSQVNERKPWDHITDTQIEAVREDFMGEIMQIPPMFSAIKVSGERLYEKARRGEHLDLPARKVVVYEFLISRSEKDRQELEFFVRCSKGTYIRSLCADFARALKSCAHLTSLRREKIGGLSINDAWTMEDLEKTYTRLYKQSQPKNS</sequence>
<dbReference type="OrthoDB" id="9995526at2759"/>
<dbReference type="EMBL" id="JABFUD020000018">
    <property type="protein sequence ID" value="KAI5066279.1"/>
    <property type="molecule type" value="Genomic_DNA"/>
</dbReference>
<dbReference type="FunFam" id="3.30.2350.10:FF:000012">
    <property type="entry name" value="tRNA pseudouridine synthase B"/>
    <property type="match status" value="1"/>
</dbReference>
<dbReference type="GO" id="GO:0003723">
    <property type="term" value="F:RNA binding"/>
    <property type="evidence" value="ECO:0007669"/>
    <property type="project" value="InterPro"/>
</dbReference>
<dbReference type="AlphaFoldDB" id="A0A9D4Z976"/>
<feature type="compositionally biased region" description="Low complexity" evidence="5">
    <location>
        <begin position="177"/>
        <end position="187"/>
    </location>
</feature>
<dbReference type="Pfam" id="PF16198">
    <property type="entry name" value="TruB_C_2"/>
    <property type="match status" value="1"/>
</dbReference>
<dbReference type="GO" id="GO:1990481">
    <property type="term" value="P:mRNA pseudouridine synthesis"/>
    <property type="evidence" value="ECO:0007669"/>
    <property type="project" value="TreeGrafter"/>
</dbReference>
<feature type="domain" description="Pseudouridine synthase II N-terminal" evidence="6">
    <location>
        <begin position="355"/>
        <end position="505"/>
    </location>
</feature>
<dbReference type="SUPFAM" id="SSF55120">
    <property type="entry name" value="Pseudouridine synthase"/>
    <property type="match status" value="1"/>
</dbReference>
<evidence type="ECO:0000256" key="5">
    <source>
        <dbReference type="SAM" id="MobiDB-lite"/>
    </source>
</evidence>
<dbReference type="InterPro" id="IPR032819">
    <property type="entry name" value="TruB_C"/>
</dbReference>
<dbReference type="Pfam" id="PF01509">
    <property type="entry name" value="TruB_N"/>
    <property type="match status" value="1"/>
</dbReference>
<evidence type="ECO:0000259" key="7">
    <source>
        <dbReference type="Pfam" id="PF16198"/>
    </source>
</evidence>
<dbReference type="GO" id="GO:0160148">
    <property type="term" value="F:tRNA pseudouridine(55) synthase activity"/>
    <property type="evidence" value="ECO:0007669"/>
    <property type="project" value="UniProtKB-EC"/>
</dbReference>
<dbReference type="Gene3D" id="3.30.2350.10">
    <property type="entry name" value="Pseudouridine synthase"/>
    <property type="match status" value="1"/>
</dbReference>